<sequence length="495" mass="55896">MNELLTAIDQVADRGPFQPNWTSLKTYQIPQWYEDAKFGVFIHWGVYSVPGFSSEWYPREMYRQGTKEFQHHIETYGPHDQFGYKDFIPMMKYENYDPEEYASLFQEAGVKFVMPVAEHHDGFAMYDTALSRWSAAKMGPKRDVLGDLADAVRKRGMVFSASSHRAEHFWFFNGGRDFPSDVQAPEFADLYGPAMPVGDTNDPTQGTPTKEHLEDWLIRTCELVDKYRPQIVWFDWWIQQEAFAPYLQKFAAYYYNRGAEWGLGVAINYKYAAYPEGSAVFDVERGQLAGIRERFWQTDTSVSKNSWGYIANHDYKSVDSLVDDLVDIVSKNGALLLNIGPKPDGTIPEPEQEMLRQIGAWLKVNGEAIYGTRPWTIFGEGPTDVKEGAFTDTERQEFTGEDLRFTTKGDTLYAIALAWPGAHLAIKSLGLGSGRAAGSPARITLLGDDRSLSFTQTEEALIVELPAAKSGEYAYTLKIDGFDLSAGKKKMESAA</sequence>
<feature type="domain" description="Glycoside hydrolase family 29 N-terminal" evidence="7">
    <location>
        <begin position="7"/>
        <end position="367"/>
    </location>
</feature>
<dbReference type="Gene3D" id="2.60.40.1180">
    <property type="entry name" value="Golgi alpha-mannosidase II"/>
    <property type="match status" value="1"/>
</dbReference>
<keyword evidence="6" id="KW-0326">Glycosidase</keyword>
<gene>
    <name evidence="9" type="ORF">CCAX7_64170</name>
</gene>
<accession>A0A402CQF3</accession>
<dbReference type="FunFam" id="3.20.20.80:FF:000158">
    <property type="entry name" value="Exported alpha-L-fucosidase"/>
    <property type="match status" value="1"/>
</dbReference>
<comment type="function">
    <text evidence="1">Alpha-L-fucosidase is responsible for hydrolyzing the alpha-1,6-linked fucose joined to the reducing-end N-acetylglucosamine of the carbohydrate moieties of glycoproteins.</text>
</comment>
<dbReference type="SMART" id="SM00812">
    <property type="entry name" value="Alpha_L_fucos"/>
    <property type="match status" value="1"/>
</dbReference>
<keyword evidence="10" id="KW-1185">Reference proteome</keyword>
<protein>
    <recommendedName>
        <fullName evidence="3">alpha-L-fucosidase</fullName>
        <ecNumber evidence="3">3.2.1.51</ecNumber>
    </recommendedName>
</protein>
<dbReference type="PANTHER" id="PTHR10030">
    <property type="entry name" value="ALPHA-L-FUCOSIDASE"/>
    <property type="match status" value="1"/>
</dbReference>
<dbReference type="InterPro" id="IPR017853">
    <property type="entry name" value="GH"/>
</dbReference>
<dbReference type="InterPro" id="IPR013780">
    <property type="entry name" value="Glyco_hydro_b"/>
</dbReference>
<dbReference type="KEGG" id="ccot:CCAX7_64170"/>
<evidence type="ECO:0000313" key="9">
    <source>
        <dbReference type="EMBL" id="BDI34366.1"/>
    </source>
</evidence>
<name>A0A402CQF3_9BACT</name>
<evidence type="ECO:0000256" key="1">
    <source>
        <dbReference type="ARBA" id="ARBA00004071"/>
    </source>
</evidence>
<dbReference type="AlphaFoldDB" id="A0A402CQF3"/>
<dbReference type="PIRSF" id="PIRSF001092">
    <property type="entry name" value="Alpha-L-fucosidase"/>
    <property type="match status" value="1"/>
</dbReference>
<dbReference type="EMBL" id="AP025739">
    <property type="protein sequence ID" value="BDI34366.1"/>
    <property type="molecule type" value="Genomic_DNA"/>
</dbReference>
<dbReference type="PANTHER" id="PTHR10030:SF37">
    <property type="entry name" value="ALPHA-L-FUCOSIDASE-RELATED"/>
    <property type="match status" value="1"/>
</dbReference>
<dbReference type="RefSeq" id="WP_119319736.1">
    <property type="nucleotide sequence ID" value="NZ_AP025739.1"/>
</dbReference>
<dbReference type="SUPFAM" id="SSF51445">
    <property type="entry name" value="(Trans)glycosidases"/>
    <property type="match status" value="1"/>
</dbReference>
<feature type="domain" description="Alpha-L-fucosidase C-terminal" evidence="8">
    <location>
        <begin position="399"/>
        <end position="479"/>
    </location>
</feature>
<dbReference type="InterPro" id="IPR000933">
    <property type="entry name" value="Glyco_hydro_29"/>
</dbReference>
<dbReference type="Pfam" id="PF16757">
    <property type="entry name" value="Fucosidase_C"/>
    <property type="match status" value="1"/>
</dbReference>
<evidence type="ECO:0000256" key="6">
    <source>
        <dbReference type="ARBA" id="ARBA00023295"/>
    </source>
</evidence>
<keyword evidence="5" id="KW-0378">Hydrolase</keyword>
<organism evidence="9 10">
    <name type="scientific">Capsulimonas corticalis</name>
    <dbReference type="NCBI Taxonomy" id="2219043"/>
    <lineage>
        <taxon>Bacteria</taxon>
        <taxon>Bacillati</taxon>
        <taxon>Armatimonadota</taxon>
        <taxon>Armatimonadia</taxon>
        <taxon>Capsulimonadales</taxon>
        <taxon>Capsulimonadaceae</taxon>
        <taxon>Capsulimonas</taxon>
    </lineage>
</organism>
<evidence type="ECO:0000256" key="3">
    <source>
        <dbReference type="ARBA" id="ARBA00012662"/>
    </source>
</evidence>
<evidence type="ECO:0000259" key="8">
    <source>
        <dbReference type="Pfam" id="PF16757"/>
    </source>
</evidence>
<evidence type="ECO:0000313" key="10">
    <source>
        <dbReference type="Proteomes" id="UP000287394"/>
    </source>
</evidence>
<proteinExistence type="inferred from homology"/>
<dbReference type="GO" id="GO:0005764">
    <property type="term" value="C:lysosome"/>
    <property type="evidence" value="ECO:0007669"/>
    <property type="project" value="TreeGrafter"/>
</dbReference>
<dbReference type="InterPro" id="IPR057739">
    <property type="entry name" value="Glyco_hydro_29_N"/>
</dbReference>
<dbReference type="EC" id="3.2.1.51" evidence="3"/>
<evidence type="ECO:0000259" key="7">
    <source>
        <dbReference type="Pfam" id="PF01120"/>
    </source>
</evidence>
<dbReference type="PRINTS" id="PR00741">
    <property type="entry name" value="GLHYDRLASE29"/>
</dbReference>
<dbReference type="OrthoDB" id="107551at2"/>
<evidence type="ECO:0000256" key="4">
    <source>
        <dbReference type="ARBA" id="ARBA00022729"/>
    </source>
</evidence>
<dbReference type="InterPro" id="IPR031919">
    <property type="entry name" value="Fucosidase_C"/>
</dbReference>
<dbReference type="Pfam" id="PF01120">
    <property type="entry name" value="Alpha_L_fucos"/>
    <property type="match status" value="1"/>
</dbReference>
<keyword evidence="4" id="KW-0732">Signal</keyword>
<dbReference type="GO" id="GO:0016139">
    <property type="term" value="P:glycoside catabolic process"/>
    <property type="evidence" value="ECO:0007669"/>
    <property type="project" value="TreeGrafter"/>
</dbReference>
<evidence type="ECO:0000256" key="5">
    <source>
        <dbReference type="ARBA" id="ARBA00022801"/>
    </source>
</evidence>
<reference evidence="9 10" key="1">
    <citation type="journal article" date="2019" name="Int. J. Syst. Evol. Microbiol.">
        <title>Capsulimonas corticalis gen. nov., sp. nov., an aerobic capsulated bacterium, of a novel bacterial order, Capsulimonadales ord. nov., of the class Armatimonadia of the phylum Armatimonadetes.</title>
        <authorList>
            <person name="Li J."/>
            <person name="Kudo C."/>
            <person name="Tonouchi A."/>
        </authorList>
    </citation>
    <scope>NUCLEOTIDE SEQUENCE [LARGE SCALE GENOMIC DNA]</scope>
    <source>
        <strain evidence="9 10">AX-7</strain>
    </source>
</reference>
<dbReference type="Gene3D" id="3.20.20.80">
    <property type="entry name" value="Glycosidases"/>
    <property type="match status" value="1"/>
</dbReference>
<dbReference type="InterPro" id="IPR016286">
    <property type="entry name" value="FUC_metazoa-typ"/>
</dbReference>
<dbReference type="Proteomes" id="UP000287394">
    <property type="component" value="Chromosome"/>
</dbReference>
<dbReference type="GO" id="GO:0006004">
    <property type="term" value="P:fucose metabolic process"/>
    <property type="evidence" value="ECO:0007669"/>
    <property type="project" value="InterPro"/>
</dbReference>
<evidence type="ECO:0000256" key="2">
    <source>
        <dbReference type="ARBA" id="ARBA00007951"/>
    </source>
</evidence>
<comment type="similarity">
    <text evidence="2">Belongs to the glycosyl hydrolase 29 family.</text>
</comment>
<dbReference type="GO" id="GO:0004560">
    <property type="term" value="F:alpha-L-fucosidase activity"/>
    <property type="evidence" value="ECO:0007669"/>
    <property type="project" value="InterPro"/>
</dbReference>